<evidence type="ECO:0000256" key="6">
    <source>
        <dbReference type="ARBA" id="ARBA00023277"/>
    </source>
</evidence>
<dbReference type="EMBL" id="BMCI01000005">
    <property type="protein sequence ID" value="GGC64331.1"/>
    <property type="molecule type" value="Genomic_DNA"/>
</dbReference>
<feature type="domain" description="Four-carbon acid sugar kinase nucleotide binding" evidence="8">
    <location>
        <begin position="247"/>
        <end position="414"/>
    </location>
</feature>
<dbReference type="AlphaFoldDB" id="A0A830E2Z9"/>
<dbReference type="GO" id="GO:0005524">
    <property type="term" value="F:ATP binding"/>
    <property type="evidence" value="ECO:0007669"/>
    <property type="project" value="UniProtKB-KW"/>
</dbReference>
<organism evidence="9 10">
    <name type="scientific">Haloferax sulfurifontis</name>
    <dbReference type="NCBI Taxonomy" id="255616"/>
    <lineage>
        <taxon>Archaea</taxon>
        <taxon>Methanobacteriati</taxon>
        <taxon>Methanobacteriota</taxon>
        <taxon>Stenosarchaea group</taxon>
        <taxon>Halobacteria</taxon>
        <taxon>Halobacteriales</taxon>
        <taxon>Haloferacaceae</taxon>
        <taxon>Haloferax</taxon>
    </lineage>
</organism>
<proteinExistence type="inferred from homology"/>
<keyword evidence="2" id="KW-0808">Transferase</keyword>
<feature type="domain" description="Four-carbon acid sugar kinase N-terminal" evidence="7">
    <location>
        <begin position="6"/>
        <end position="225"/>
    </location>
</feature>
<dbReference type="Gene3D" id="3.40.980.20">
    <property type="entry name" value="Four-carbon acid sugar kinase, nucleotide binding domain"/>
    <property type="match status" value="1"/>
</dbReference>
<gene>
    <name evidence="9" type="primary">ygbK</name>
    <name evidence="9" type="ORF">GCM10007209_27990</name>
</gene>
<accession>A0A830E2Z9</accession>
<evidence type="ECO:0000259" key="7">
    <source>
        <dbReference type="Pfam" id="PF07005"/>
    </source>
</evidence>
<evidence type="ECO:0000313" key="10">
    <source>
        <dbReference type="Proteomes" id="UP000646833"/>
    </source>
</evidence>
<dbReference type="RefSeq" id="WP_188424176.1">
    <property type="nucleotide sequence ID" value="NZ_BMCI01000005.1"/>
</dbReference>
<protein>
    <submittedName>
        <fullName evidence="9">Membrane protein</fullName>
    </submittedName>
</protein>
<dbReference type="InterPro" id="IPR037051">
    <property type="entry name" value="4-carb_acid_sugar_kinase_N_sf"/>
</dbReference>
<keyword evidence="3" id="KW-0547">Nucleotide-binding</keyword>
<comment type="caution">
    <text evidence="9">The sequence shown here is derived from an EMBL/GenBank/DDBJ whole genome shotgun (WGS) entry which is preliminary data.</text>
</comment>
<evidence type="ECO:0000259" key="8">
    <source>
        <dbReference type="Pfam" id="PF17042"/>
    </source>
</evidence>
<evidence type="ECO:0000256" key="3">
    <source>
        <dbReference type="ARBA" id="ARBA00022741"/>
    </source>
</evidence>
<keyword evidence="5" id="KW-0067">ATP-binding</keyword>
<reference evidence="9" key="2">
    <citation type="submission" date="2020-09" db="EMBL/GenBank/DDBJ databases">
        <authorList>
            <person name="Sun Q."/>
            <person name="Sedlacek I."/>
        </authorList>
    </citation>
    <scope>NUCLEOTIDE SEQUENCE</scope>
    <source>
        <strain evidence="9">CCM 7217</strain>
    </source>
</reference>
<dbReference type="Gene3D" id="3.40.50.10840">
    <property type="entry name" value="Putative sugar-binding, N-terminal domain"/>
    <property type="match status" value="1"/>
</dbReference>
<dbReference type="InterPro" id="IPR010737">
    <property type="entry name" value="4-carb_acid_sugar_kinase_N"/>
</dbReference>
<dbReference type="Pfam" id="PF17042">
    <property type="entry name" value="NBD_C"/>
    <property type="match status" value="1"/>
</dbReference>
<dbReference type="GO" id="GO:0016301">
    <property type="term" value="F:kinase activity"/>
    <property type="evidence" value="ECO:0007669"/>
    <property type="project" value="UniProtKB-KW"/>
</dbReference>
<evidence type="ECO:0000256" key="1">
    <source>
        <dbReference type="ARBA" id="ARBA00005715"/>
    </source>
</evidence>
<keyword evidence="4" id="KW-0418">Kinase</keyword>
<keyword evidence="6" id="KW-0119">Carbohydrate metabolism</keyword>
<reference evidence="9" key="1">
    <citation type="journal article" date="2014" name="Int. J. Syst. Evol. Microbiol.">
        <title>Complete genome sequence of Corynebacterium casei LMG S-19264T (=DSM 44701T), isolated from a smear-ripened cheese.</title>
        <authorList>
            <consortium name="US DOE Joint Genome Institute (JGI-PGF)"/>
            <person name="Walter F."/>
            <person name="Albersmeier A."/>
            <person name="Kalinowski J."/>
            <person name="Ruckert C."/>
        </authorList>
    </citation>
    <scope>NUCLEOTIDE SEQUENCE</scope>
    <source>
        <strain evidence="9">CCM 7217</strain>
    </source>
</reference>
<dbReference type="InterPro" id="IPR031475">
    <property type="entry name" value="NBD_C"/>
</dbReference>
<comment type="similarity">
    <text evidence="1">Belongs to the four-carbon acid sugar kinase family.</text>
</comment>
<evidence type="ECO:0000313" key="9">
    <source>
        <dbReference type="EMBL" id="GGC64331.1"/>
    </source>
</evidence>
<evidence type="ECO:0000256" key="2">
    <source>
        <dbReference type="ARBA" id="ARBA00022679"/>
    </source>
</evidence>
<dbReference type="SUPFAM" id="SSF142764">
    <property type="entry name" value="YgbK-like"/>
    <property type="match status" value="1"/>
</dbReference>
<dbReference type="Proteomes" id="UP000646833">
    <property type="component" value="Unassembled WGS sequence"/>
</dbReference>
<evidence type="ECO:0000256" key="5">
    <source>
        <dbReference type="ARBA" id="ARBA00022840"/>
    </source>
</evidence>
<evidence type="ECO:0000256" key="4">
    <source>
        <dbReference type="ARBA" id="ARBA00022777"/>
    </source>
</evidence>
<dbReference type="InterPro" id="IPR042213">
    <property type="entry name" value="NBD_C_sf"/>
</dbReference>
<sequence length="429" mass="43435">MLSSGLVIADDLTGATDTGHEFAARGLRTLVSASTAPSDTPSADTDVRVVDTDSRYADPSSAAAAVHDVVGTDDHSFVYKKVDSTLRGNLVGETDAVLDATAADLALVAPASPRNGRTTVEGYHLVDGVPVAETAAGNDPDKPVETSHLPTRYSASSYSVSRLPVNRVATGPAAVADALRDRARTGRGIVVADASHERHLEALADGAARSGLNVVYVGSAGLARYVETPPPRGAGPASVPTRDRTVLCVVGSTNPTTLDQLDGLPAEPVVSLDLDAAVEDPAGASAEAAAACSSRLADRGVAVLVSAPDEDAPRRALDAGRRLGIDDQTVRARVAETLGSTVERLWVGGPPAPESVFVTGGAVAADVFESLDAAGVVLSGTAVEEGIPLGRLSGGVADGTPVVTKAGAFGTPGAIRKCIARLGGDDAYE</sequence>
<dbReference type="Pfam" id="PF07005">
    <property type="entry name" value="SBD_N"/>
    <property type="match status" value="1"/>
</dbReference>
<name>A0A830E2Z9_9EURY</name>